<dbReference type="PANTHER" id="PTHR48478">
    <property type="entry name" value="LECTIN-LIKE"/>
    <property type="match status" value="1"/>
</dbReference>
<dbReference type="AlphaFoldDB" id="A0A978W286"/>
<organism evidence="2 3">
    <name type="scientific">Ziziphus jujuba var. spinosa</name>
    <dbReference type="NCBI Taxonomy" id="714518"/>
    <lineage>
        <taxon>Eukaryota</taxon>
        <taxon>Viridiplantae</taxon>
        <taxon>Streptophyta</taxon>
        <taxon>Embryophyta</taxon>
        <taxon>Tracheophyta</taxon>
        <taxon>Spermatophyta</taxon>
        <taxon>Magnoliopsida</taxon>
        <taxon>eudicotyledons</taxon>
        <taxon>Gunneridae</taxon>
        <taxon>Pentapetalae</taxon>
        <taxon>rosids</taxon>
        <taxon>fabids</taxon>
        <taxon>Rosales</taxon>
        <taxon>Rhamnaceae</taxon>
        <taxon>Paliureae</taxon>
        <taxon>Ziziphus</taxon>
    </lineage>
</organism>
<comment type="caution">
    <text evidence="2">The sequence shown here is derived from an EMBL/GenBank/DDBJ whole genome shotgun (WGS) entry which is preliminary data.</text>
</comment>
<dbReference type="EMBL" id="JAEACU010000001">
    <property type="protein sequence ID" value="KAH7546070.1"/>
    <property type="molecule type" value="Genomic_DNA"/>
</dbReference>
<dbReference type="InterPro" id="IPR052147">
    <property type="entry name" value="PP2-like/Lectin"/>
</dbReference>
<reference evidence="2" key="1">
    <citation type="journal article" date="2021" name="Front. Plant Sci.">
        <title>Chromosome-Scale Genome Assembly for Chinese Sour Jujube and Insights Into Its Genome Evolution and Domestication Signature.</title>
        <authorList>
            <person name="Shen L.-Y."/>
            <person name="Luo H."/>
            <person name="Wang X.-L."/>
            <person name="Wang X.-M."/>
            <person name="Qiu X.-J."/>
            <person name="Liu H."/>
            <person name="Zhou S.-S."/>
            <person name="Jia K.-H."/>
            <person name="Nie S."/>
            <person name="Bao Y.-T."/>
            <person name="Zhang R.-G."/>
            <person name="Yun Q.-Z."/>
            <person name="Chai Y.-H."/>
            <person name="Lu J.-Y."/>
            <person name="Li Y."/>
            <person name="Zhao S.-W."/>
            <person name="Mao J.-F."/>
            <person name="Jia S.-G."/>
            <person name="Mao Y.-M."/>
        </authorList>
    </citation>
    <scope>NUCLEOTIDE SEQUENCE</scope>
    <source>
        <strain evidence="2">AT0</strain>
        <tissue evidence="2">Leaf</tissue>
    </source>
</reference>
<evidence type="ECO:0000313" key="2">
    <source>
        <dbReference type="EMBL" id="KAH7546070.1"/>
    </source>
</evidence>
<feature type="compositionally biased region" description="Polar residues" evidence="1">
    <location>
        <begin position="1"/>
        <end position="33"/>
    </location>
</feature>
<dbReference type="PANTHER" id="PTHR48478:SF1">
    <property type="entry name" value="LECTIN-LIKE"/>
    <property type="match status" value="1"/>
</dbReference>
<evidence type="ECO:0008006" key="4">
    <source>
        <dbReference type="Google" id="ProtNLM"/>
    </source>
</evidence>
<feature type="region of interest" description="Disordered" evidence="1">
    <location>
        <begin position="1"/>
        <end position="34"/>
    </location>
</feature>
<proteinExistence type="predicted"/>
<evidence type="ECO:0000313" key="3">
    <source>
        <dbReference type="Proteomes" id="UP000813462"/>
    </source>
</evidence>
<sequence length="274" mass="31284">MGTAWSQDGASQSEASGQQKQQSATEPHPSTYTVKGAYNTVEVKPSDNVDKTVVKPTEQKIPHNFQAILKDANGFRMDKSSTEEKFGQLRAGILLNQKRKASLFNISSTILWQKYWVDKNFNNCFMLYSRDLSICWVDDCRYWQWTSVKETSDEFVDVAELLNVCWLEINGKFDTAELSPGILYEVAYVVMLKDPAYGWEVPVNIRLTLPDGSKQENKVNLMEKVRGQWIKIPVGEFKTPVQKHGEIEFSMYEYVDGEWKSGLCIKGVTIQPKN</sequence>
<protein>
    <recommendedName>
        <fullName evidence="4">Lectin-like</fullName>
    </recommendedName>
</protein>
<dbReference type="InterPro" id="IPR025886">
    <property type="entry name" value="PP2-like"/>
</dbReference>
<evidence type="ECO:0000256" key="1">
    <source>
        <dbReference type="SAM" id="MobiDB-lite"/>
    </source>
</evidence>
<accession>A0A978W286</accession>
<dbReference type="Pfam" id="PF14299">
    <property type="entry name" value="PP2"/>
    <property type="match status" value="1"/>
</dbReference>
<dbReference type="GO" id="GO:0030246">
    <property type="term" value="F:carbohydrate binding"/>
    <property type="evidence" value="ECO:0007669"/>
    <property type="project" value="InterPro"/>
</dbReference>
<gene>
    <name evidence="2" type="ORF">FEM48_Zijuj01G0161500</name>
</gene>
<dbReference type="Proteomes" id="UP000813462">
    <property type="component" value="Unassembled WGS sequence"/>
</dbReference>
<name>A0A978W286_ZIZJJ</name>